<protein>
    <submittedName>
        <fullName evidence="3">Acetyl xylan esterase (AXE1)</fullName>
    </submittedName>
</protein>
<keyword evidence="1" id="KW-0732">Signal</keyword>
<name>A0A518HDT5_9BACT</name>
<proteinExistence type="predicted"/>
<dbReference type="PANTHER" id="PTHR22946:SF8">
    <property type="entry name" value="ACETYL XYLAN ESTERASE DOMAIN-CONTAINING PROTEIN"/>
    <property type="match status" value="1"/>
</dbReference>
<evidence type="ECO:0000313" key="4">
    <source>
        <dbReference type="Proteomes" id="UP000317835"/>
    </source>
</evidence>
<dbReference type="InterPro" id="IPR008391">
    <property type="entry name" value="AXE1_dom"/>
</dbReference>
<dbReference type="SUPFAM" id="SSF53474">
    <property type="entry name" value="alpha/beta-Hydrolases"/>
    <property type="match status" value="1"/>
</dbReference>
<sequence length="650" mass="70080" precursor="true">MTRIGTLALAWIGLALAPTIAPAADPPDREAVASAIDRMVLERGTPMDDVRAFVAPRIARMPDVDSEASWTEAAARIRSEVLDRVVFRGEASGWRDAETKVEWLDEVEGGPGYRIKKLRYEALPGFWIPALLYEPDRIDGKAPVVLNVNGHDAQGKAAPYKQVRCINLAKRGILALNAEWIGMGQLRSDGNQHGLINAIDLCGSGGIATHYLAMTRALDLLLDHPQADPTRVGVTGLSGGGWQTIFVSALDERVTLTDPVAGYSSFLTRIEYLSDLGDSEQTPCDLALVADYTHLTALLAPRPALLTFNQKDNCCFASPHAMPPLVEAAAPIYSLFDREANLRVHVNLDPGTHNYEQDNRQALYRLIGDHWFADDPDYDPAEIPSDPEVKAAEDLNVPLPDDTLDLRRLALSLAESLPKADDQEPDDRRSALKAIVRPIEGDVAMDAVSSVPGDGFSATTFRLLLADSWSVPAVRLEPTGAEAPTETVLLLADGGRGETVDAAVAHLAEGKRVVAVDPFYFGEAKPAERDYLWALMIASVGERPIGVQVGGLLAAARAFRPSDSDPAPTIEAIGPRSGVVALVAAALAPEAVSGVTLHRPMASLKEILDEGRTFEDAPELYCFGLLESFDLPQIEAMVAPRPVERVEAGE</sequence>
<feature type="chain" id="PRO_5021715664" evidence="1">
    <location>
        <begin position="24"/>
        <end position="650"/>
    </location>
</feature>
<organism evidence="3 4">
    <name type="scientific">Tautonia plasticadhaerens</name>
    <dbReference type="NCBI Taxonomy" id="2527974"/>
    <lineage>
        <taxon>Bacteria</taxon>
        <taxon>Pseudomonadati</taxon>
        <taxon>Planctomycetota</taxon>
        <taxon>Planctomycetia</taxon>
        <taxon>Isosphaerales</taxon>
        <taxon>Isosphaeraceae</taxon>
        <taxon>Tautonia</taxon>
    </lineage>
</organism>
<dbReference type="EMBL" id="CP036426">
    <property type="protein sequence ID" value="QDV39012.1"/>
    <property type="molecule type" value="Genomic_DNA"/>
</dbReference>
<accession>A0A518HDT5</accession>
<feature type="signal peptide" evidence="1">
    <location>
        <begin position="1"/>
        <end position="23"/>
    </location>
</feature>
<evidence type="ECO:0000259" key="2">
    <source>
        <dbReference type="Pfam" id="PF05448"/>
    </source>
</evidence>
<dbReference type="InterPro" id="IPR029058">
    <property type="entry name" value="AB_hydrolase_fold"/>
</dbReference>
<dbReference type="Gene3D" id="3.40.50.1820">
    <property type="entry name" value="alpha/beta hydrolase"/>
    <property type="match status" value="2"/>
</dbReference>
<dbReference type="KEGG" id="tpla:ElP_69730"/>
<evidence type="ECO:0000256" key="1">
    <source>
        <dbReference type="SAM" id="SignalP"/>
    </source>
</evidence>
<keyword evidence="4" id="KW-1185">Reference proteome</keyword>
<gene>
    <name evidence="3" type="ORF">ElP_69730</name>
</gene>
<dbReference type="PANTHER" id="PTHR22946">
    <property type="entry name" value="DIENELACTONE HYDROLASE DOMAIN-CONTAINING PROTEIN-RELATED"/>
    <property type="match status" value="1"/>
</dbReference>
<dbReference type="Pfam" id="PF05448">
    <property type="entry name" value="AXE1"/>
    <property type="match status" value="1"/>
</dbReference>
<dbReference type="AlphaFoldDB" id="A0A518HDT5"/>
<evidence type="ECO:0000313" key="3">
    <source>
        <dbReference type="EMBL" id="QDV39012.1"/>
    </source>
</evidence>
<feature type="domain" description="Acetyl xylan esterase" evidence="2">
    <location>
        <begin position="116"/>
        <end position="275"/>
    </location>
</feature>
<dbReference type="InterPro" id="IPR050261">
    <property type="entry name" value="FrsA_esterase"/>
</dbReference>
<reference evidence="3 4" key="1">
    <citation type="submission" date="2019-02" db="EMBL/GenBank/DDBJ databases">
        <title>Deep-cultivation of Planctomycetes and their phenomic and genomic characterization uncovers novel biology.</title>
        <authorList>
            <person name="Wiegand S."/>
            <person name="Jogler M."/>
            <person name="Boedeker C."/>
            <person name="Pinto D."/>
            <person name="Vollmers J."/>
            <person name="Rivas-Marin E."/>
            <person name="Kohn T."/>
            <person name="Peeters S.H."/>
            <person name="Heuer A."/>
            <person name="Rast P."/>
            <person name="Oberbeckmann S."/>
            <person name="Bunk B."/>
            <person name="Jeske O."/>
            <person name="Meyerdierks A."/>
            <person name="Storesund J.E."/>
            <person name="Kallscheuer N."/>
            <person name="Luecker S."/>
            <person name="Lage O.M."/>
            <person name="Pohl T."/>
            <person name="Merkel B.J."/>
            <person name="Hornburger P."/>
            <person name="Mueller R.-W."/>
            <person name="Bruemmer F."/>
            <person name="Labrenz M."/>
            <person name="Spormann A.M."/>
            <person name="Op den Camp H."/>
            <person name="Overmann J."/>
            <person name="Amann R."/>
            <person name="Jetten M.S.M."/>
            <person name="Mascher T."/>
            <person name="Medema M.H."/>
            <person name="Devos D.P."/>
            <person name="Kaster A.-K."/>
            <person name="Ovreas L."/>
            <person name="Rohde M."/>
            <person name="Galperin M.Y."/>
            <person name="Jogler C."/>
        </authorList>
    </citation>
    <scope>NUCLEOTIDE SEQUENCE [LARGE SCALE GENOMIC DNA]</scope>
    <source>
        <strain evidence="3 4">ElP</strain>
    </source>
</reference>
<dbReference type="Proteomes" id="UP000317835">
    <property type="component" value="Chromosome"/>
</dbReference>